<dbReference type="EC" id="2.4.-.-" evidence="2"/>
<dbReference type="PANTHER" id="PTHR22916:SF3">
    <property type="entry name" value="UDP-GLCNAC:BETAGAL BETA-1,3-N-ACETYLGLUCOSAMINYLTRANSFERASE-LIKE PROTEIN 1"/>
    <property type="match status" value="1"/>
</dbReference>
<comment type="caution">
    <text evidence="2">The sequence shown here is derived from an EMBL/GenBank/DDBJ whole genome shotgun (WGS) entry which is preliminary data.</text>
</comment>
<evidence type="ECO:0000259" key="1">
    <source>
        <dbReference type="Pfam" id="PF00535"/>
    </source>
</evidence>
<keyword evidence="2" id="KW-0808">Transferase</keyword>
<evidence type="ECO:0000313" key="3">
    <source>
        <dbReference type="Proteomes" id="UP001437460"/>
    </source>
</evidence>
<proteinExistence type="predicted"/>
<dbReference type="InterPro" id="IPR001173">
    <property type="entry name" value="Glyco_trans_2-like"/>
</dbReference>
<evidence type="ECO:0000313" key="2">
    <source>
        <dbReference type="EMBL" id="MEQ2564277.1"/>
    </source>
</evidence>
<dbReference type="RefSeq" id="WP_349230307.1">
    <property type="nucleotide sequence ID" value="NZ_JBBMFJ010000037.1"/>
</dbReference>
<dbReference type="SUPFAM" id="SSF53448">
    <property type="entry name" value="Nucleotide-diphospho-sugar transferases"/>
    <property type="match status" value="1"/>
</dbReference>
<keyword evidence="2" id="KW-0328">Glycosyltransferase</keyword>
<accession>A0ABV1HPM1</accession>
<dbReference type="Proteomes" id="UP001437460">
    <property type="component" value="Unassembled WGS sequence"/>
</dbReference>
<name>A0ABV1HPM1_9FIRM</name>
<dbReference type="Gene3D" id="3.90.550.10">
    <property type="entry name" value="Spore Coat Polysaccharide Biosynthesis Protein SpsA, Chain A"/>
    <property type="match status" value="1"/>
</dbReference>
<dbReference type="InterPro" id="IPR029044">
    <property type="entry name" value="Nucleotide-diphossugar_trans"/>
</dbReference>
<protein>
    <submittedName>
        <fullName evidence="2">Glycosyltransferase</fullName>
        <ecNumber evidence="2">2.4.-.-</ecNumber>
    </submittedName>
</protein>
<dbReference type="GO" id="GO:0016757">
    <property type="term" value="F:glycosyltransferase activity"/>
    <property type="evidence" value="ECO:0007669"/>
    <property type="project" value="UniProtKB-KW"/>
</dbReference>
<reference evidence="2 3" key="1">
    <citation type="submission" date="2024-03" db="EMBL/GenBank/DDBJ databases">
        <title>Human intestinal bacterial collection.</title>
        <authorList>
            <person name="Pauvert C."/>
            <person name="Hitch T.C.A."/>
            <person name="Clavel T."/>
        </authorList>
    </citation>
    <scope>NUCLEOTIDE SEQUENCE [LARGE SCALE GENOMIC DNA]</scope>
    <source>
        <strain evidence="2 3">CLA-AP-H27</strain>
    </source>
</reference>
<organism evidence="2 3">
    <name type="scientific">Ventrimonas faecis</name>
    <dbReference type="NCBI Taxonomy" id="3133170"/>
    <lineage>
        <taxon>Bacteria</taxon>
        <taxon>Bacillati</taxon>
        <taxon>Bacillota</taxon>
        <taxon>Clostridia</taxon>
        <taxon>Lachnospirales</taxon>
        <taxon>Lachnospiraceae</taxon>
        <taxon>Ventrimonas</taxon>
    </lineage>
</organism>
<dbReference type="PANTHER" id="PTHR22916">
    <property type="entry name" value="GLYCOSYLTRANSFERASE"/>
    <property type="match status" value="1"/>
</dbReference>
<gene>
    <name evidence="2" type="ORF">WMO41_14075</name>
</gene>
<dbReference type="EMBL" id="JBBMFJ010000037">
    <property type="protein sequence ID" value="MEQ2564277.1"/>
    <property type="molecule type" value="Genomic_DNA"/>
</dbReference>
<sequence>MMEQKEKAGIKNGMQECVSGADREDSDIMVSICCITYNQASYIRDALEGFVNQKTDFAYEVLIHDDASTDGTADIIREYADRYPDLIFPILQTENQYSKGLTNVSGTFNFPRARGKYIAMCEGDDYWTDDRKLQKQVDYLEANPGCSLCFHSAKVEVQGKALTEHTMRPYKGSRMVSPEEIIDKTSGYPTASLMFYREMVADLPEFYNNAPIADIPLQLLCANRGWAWYLDEPMCVYRLGGAASWTTLMKQGDYEKKQQDYADSMTAMYRGFDAFSSGRFHKTVEHAIRRLTFLTRVNTKHYETVLNKENREFYRELNARTRFFIRFETSAPKLYDWLQKQFHRA</sequence>
<keyword evidence="3" id="KW-1185">Reference proteome</keyword>
<feature type="domain" description="Glycosyltransferase 2-like" evidence="1">
    <location>
        <begin position="31"/>
        <end position="152"/>
    </location>
</feature>
<dbReference type="Pfam" id="PF00535">
    <property type="entry name" value="Glycos_transf_2"/>
    <property type="match status" value="1"/>
</dbReference>